<dbReference type="SUPFAM" id="SSF58104">
    <property type="entry name" value="Methyl-accepting chemotaxis protein (MCP) signaling domain"/>
    <property type="match status" value="1"/>
</dbReference>
<dbReference type="EMBL" id="POSP01000003">
    <property type="protein sequence ID" value="PND38801.1"/>
    <property type="molecule type" value="Genomic_DNA"/>
</dbReference>
<dbReference type="InterPro" id="IPR051310">
    <property type="entry name" value="MCP_chemotaxis"/>
</dbReference>
<comment type="subcellular location">
    <subcellularLocation>
        <location evidence="1">Cell inner membrane</location>
        <topology evidence="1">Multi-pass membrane protein</topology>
    </subcellularLocation>
</comment>
<evidence type="ECO:0000256" key="10">
    <source>
        <dbReference type="ARBA" id="ARBA00029447"/>
    </source>
</evidence>
<dbReference type="InterPro" id="IPR003122">
    <property type="entry name" value="Tar_rcpt_lig-bd"/>
</dbReference>
<evidence type="ECO:0000256" key="8">
    <source>
        <dbReference type="ARBA" id="ARBA00023136"/>
    </source>
</evidence>
<feature type="transmembrane region" description="Helical" evidence="12">
    <location>
        <begin position="199"/>
        <end position="220"/>
    </location>
</feature>
<dbReference type="GO" id="GO:0004888">
    <property type="term" value="F:transmembrane signaling receptor activity"/>
    <property type="evidence" value="ECO:0007669"/>
    <property type="project" value="InterPro"/>
</dbReference>
<evidence type="ECO:0000256" key="1">
    <source>
        <dbReference type="ARBA" id="ARBA00004429"/>
    </source>
</evidence>
<keyword evidence="6 12" id="KW-0812">Transmembrane</keyword>
<evidence type="ECO:0000256" key="11">
    <source>
        <dbReference type="PROSITE-ProRule" id="PRU00284"/>
    </source>
</evidence>
<dbReference type="InterPro" id="IPR003660">
    <property type="entry name" value="HAMP_dom"/>
</dbReference>
<comment type="caution">
    <text evidence="15">The sequence shown here is derived from an EMBL/GenBank/DDBJ whole genome shotgun (WGS) entry which is preliminary data.</text>
</comment>
<dbReference type="Pfam" id="PF00015">
    <property type="entry name" value="MCPsignal"/>
    <property type="match status" value="1"/>
</dbReference>
<dbReference type="CDD" id="cd11386">
    <property type="entry name" value="MCP_signal"/>
    <property type="match status" value="1"/>
</dbReference>
<evidence type="ECO:0000313" key="16">
    <source>
        <dbReference type="Proteomes" id="UP000235916"/>
    </source>
</evidence>
<dbReference type="GO" id="GO:0006935">
    <property type="term" value="P:chemotaxis"/>
    <property type="evidence" value="ECO:0007669"/>
    <property type="project" value="UniProtKB-KW"/>
</dbReference>
<keyword evidence="5" id="KW-0997">Cell inner membrane</keyword>
<keyword evidence="7 12" id="KW-1133">Transmembrane helix</keyword>
<evidence type="ECO:0000256" key="3">
    <source>
        <dbReference type="ARBA" id="ARBA00022481"/>
    </source>
</evidence>
<dbReference type="FunFam" id="1.10.287.950:FF:000001">
    <property type="entry name" value="Methyl-accepting chemotaxis sensory transducer"/>
    <property type="match status" value="1"/>
</dbReference>
<keyword evidence="8 12" id="KW-0472">Membrane</keyword>
<dbReference type="InterPro" id="IPR004090">
    <property type="entry name" value="Chemotax_Me-accpt_rcpt"/>
</dbReference>
<keyword evidence="2" id="KW-1003">Cell membrane</keyword>
<name>A0A2N8KZD3_9BURK</name>
<dbReference type="SMART" id="SM00283">
    <property type="entry name" value="MA"/>
    <property type="match status" value="1"/>
</dbReference>
<evidence type="ECO:0000313" key="15">
    <source>
        <dbReference type="EMBL" id="PND38801.1"/>
    </source>
</evidence>
<feature type="domain" description="HAMP" evidence="14">
    <location>
        <begin position="221"/>
        <end position="273"/>
    </location>
</feature>
<dbReference type="Gene3D" id="1.10.287.950">
    <property type="entry name" value="Methyl-accepting chemotaxis protein"/>
    <property type="match status" value="1"/>
</dbReference>
<protein>
    <submittedName>
        <fullName evidence="15">Methyl-accepting chemotaxis protein</fullName>
    </submittedName>
</protein>
<dbReference type="CDD" id="cd06225">
    <property type="entry name" value="HAMP"/>
    <property type="match status" value="1"/>
</dbReference>
<evidence type="ECO:0000256" key="2">
    <source>
        <dbReference type="ARBA" id="ARBA00022475"/>
    </source>
</evidence>
<dbReference type="GO" id="GO:0005886">
    <property type="term" value="C:plasma membrane"/>
    <property type="evidence" value="ECO:0007669"/>
    <property type="project" value="UniProtKB-SubCell"/>
</dbReference>
<dbReference type="Proteomes" id="UP000235916">
    <property type="component" value="Unassembled WGS sequence"/>
</dbReference>
<reference evidence="15 16" key="1">
    <citation type="submission" date="2018-01" db="EMBL/GenBank/DDBJ databases">
        <title>Draft genome sequence of Paucibacter aquatile CR182 isolated from freshwater of the Nakdong River.</title>
        <authorList>
            <person name="Choi A."/>
            <person name="Chung E.J."/>
        </authorList>
    </citation>
    <scope>NUCLEOTIDE SEQUENCE [LARGE SCALE GENOMIC DNA]</scope>
    <source>
        <strain evidence="15 16">CR182</strain>
    </source>
</reference>
<evidence type="ECO:0000256" key="6">
    <source>
        <dbReference type="ARBA" id="ARBA00022692"/>
    </source>
</evidence>
<keyword evidence="16" id="KW-1185">Reference proteome</keyword>
<gene>
    <name evidence="15" type="ORF">C1O66_15565</name>
</gene>
<dbReference type="GO" id="GO:0007165">
    <property type="term" value="P:signal transduction"/>
    <property type="evidence" value="ECO:0007669"/>
    <property type="project" value="UniProtKB-KW"/>
</dbReference>
<comment type="similarity">
    <text evidence="10">Belongs to the methyl-accepting chemotaxis (MCP) protein family.</text>
</comment>
<dbReference type="PROSITE" id="PS50885">
    <property type="entry name" value="HAMP"/>
    <property type="match status" value="1"/>
</dbReference>
<keyword evidence="3" id="KW-0488">Methylation</keyword>
<evidence type="ECO:0000256" key="4">
    <source>
        <dbReference type="ARBA" id="ARBA00022500"/>
    </source>
</evidence>
<dbReference type="AlphaFoldDB" id="A0A2N8KZD3"/>
<dbReference type="PANTHER" id="PTHR43531">
    <property type="entry name" value="PROTEIN ICFG"/>
    <property type="match status" value="1"/>
</dbReference>
<dbReference type="PROSITE" id="PS50111">
    <property type="entry name" value="CHEMOTAXIS_TRANSDUC_2"/>
    <property type="match status" value="1"/>
</dbReference>
<dbReference type="PRINTS" id="PR00260">
    <property type="entry name" value="CHEMTRNSDUCR"/>
</dbReference>
<dbReference type="SMART" id="SM00304">
    <property type="entry name" value="HAMP"/>
    <property type="match status" value="1"/>
</dbReference>
<keyword evidence="9 11" id="KW-0807">Transducer</keyword>
<feature type="transmembrane region" description="Helical" evidence="12">
    <location>
        <begin position="12"/>
        <end position="33"/>
    </location>
</feature>
<evidence type="ECO:0000259" key="13">
    <source>
        <dbReference type="PROSITE" id="PS50111"/>
    </source>
</evidence>
<organism evidence="15 16">
    <name type="scientific">Kinneretia aquatilis</name>
    <dbReference type="NCBI Taxonomy" id="2070761"/>
    <lineage>
        <taxon>Bacteria</taxon>
        <taxon>Pseudomonadati</taxon>
        <taxon>Pseudomonadota</taxon>
        <taxon>Betaproteobacteria</taxon>
        <taxon>Burkholderiales</taxon>
        <taxon>Sphaerotilaceae</taxon>
        <taxon>Roseateles</taxon>
    </lineage>
</organism>
<sequence length="523" mass="55918">MLNQWRISQRFLVIMGLYWLTFVLLAGLAAWGLSGSARALREVADQRMGAVFELNQLIKNNQANRTEVLLAFQHAPDSVLAGIHDHETSVHLQALEKRRNENDSAWPKVKAAAAIDAAGAALAADADDKRQAWTRKSDEVFAALRAGNFSPQVMADFLKAGRTEGAALFAALDKMAHHEQEQARLAAVAAANRVHQLQMVFALMALGIGAPTTWMFLTLLRRIRGGFAKADELSTAIAEGDLTVDVQGLGGDEIAHLLNQMHTMRERLIQLISAVRQTADGVQTAAVEVAAGNMDLSNRTEQTASNLQQTASTTDQLRVTVARNAEHADQANQLAVAASDVAERGGAVVGEVISTMRGINESSRKISDIIGVIDSIAFQTNILALNAAVEAARAGEQGRGFAVVASEVRSLAQRSAEAAREIKSLISASVEHVEQGSSQVNRAGETMQEVVDSIRRVTQIAGDIRIASKEQSEGVNTVGQAISQMDQATQQNAALVEESAAAAASLRDQAQQLVTAVAGFRMP</sequence>
<feature type="domain" description="Methyl-accepting transducer" evidence="13">
    <location>
        <begin position="278"/>
        <end position="507"/>
    </location>
</feature>
<accession>A0A2N8KZD3</accession>
<evidence type="ECO:0000256" key="7">
    <source>
        <dbReference type="ARBA" id="ARBA00022989"/>
    </source>
</evidence>
<dbReference type="Pfam" id="PF02203">
    <property type="entry name" value="TarH"/>
    <property type="match status" value="1"/>
</dbReference>
<keyword evidence="4" id="KW-0145">Chemotaxis</keyword>
<evidence type="ECO:0000259" key="14">
    <source>
        <dbReference type="PROSITE" id="PS50885"/>
    </source>
</evidence>
<dbReference type="PANTHER" id="PTHR43531:SF14">
    <property type="entry name" value="METHYL-ACCEPTING CHEMOTAXIS PROTEIN I-RELATED"/>
    <property type="match status" value="1"/>
</dbReference>
<proteinExistence type="inferred from homology"/>
<evidence type="ECO:0000256" key="12">
    <source>
        <dbReference type="SAM" id="Phobius"/>
    </source>
</evidence>
<dbReference type="RefSeq" id="WP_102768719.1">
    <property type="nucleotide sequence ID" value="NZ_POSP01000003.1"/>
</dbReference>
<dbReference type="InterPro" id="IPR004089">
    <property type="entry name" value="MCPsignal_dom"/>
</dbReference>
<evidence type="ECO:0000256" key="9">
    <source>
        <dbReference type="ARBA" id="ARBA00023224"/>
    </source>
</evidence>
<evidence type="ECO:0000256" key="5">
    <source>
        <dbReference type="ARBA" id="ARBA00022519"/>
    </source>
</evidence>